<keyword evidence="4" id="KW-1185">Reference proteome</keyword>
<keyword evidence="2" id="KW-0472">Membrane</keyword>
<keyword evidence="2" id="KW-0812">Transmembrane</keyword>
<reference evidence="3 4" key="1">
    <citation type="submission" date="2016-09" db="EMBL/GenBank/DDBJ databases">
        <title>The draft genome of Dichanthelium oligosanthes: A C3 panicoid grass species.</title>
        <authorList>
            <person name="Studer A.J."/>
            <person name="Schnable J.C."/>
            <person name="Brutnell T.P."/>
        </authorList>
    </citation>
    <scope>NUCLEOTIDE SEQUENCE [LARGE SCALE GENOMIC DNA]</scope>
    <source>
        <strain evidence="4">cv. Kellogg 1175</strain>
        <tissue evidence="3">Leaf</tissue>
    </source>
</reference>
<feature type="non-terminal residue" evidence="3">
    <location>
        <position position="1"/>
    </location>
</feature>
<dbReference type="EMBL" id="LWDX02076494">
    <property type="protein sequence ID" value="OEL12605.1"/>
    <property type="molecule type" value="Genomic_DNA"/>
</dbReference>
<evidence type="ECO:0000256" key="1">
    <source>
        <dbReference type="SAM" id="MobiDB-lite"/>
    </source>
</evidence>
<gene>
    <name evidence="3" type="ORF">BAE44_0026376</name>
</gene>
<evidence type="ECO:0000256" key="2">
    <source>
        <dbReference type="SAM" id="Phobius"/>
    </source>
</evidence>
<dbReference type="AlphaFoldDB" id="A0A1E5UIJ2"/>
<proteinExistence type="predicted"/>
<sequence length="112" mass="12284">LIKNLGASFCNIEPDKLTEEALSKKKKVSAPGGKKPISMTRNTLRRSPRSKGGLLTFGFWWVWQGSLSVSFLDIFMILLVAVIILGTFSSLCYKPMDSGCILVILAISVFSV</sequence>
<evidence type="ECO:0000313" key="4">
    <source>
        <dbReference type="Proteomes" id="UP000095767"/>
    </source>
</evidence>
<evidence type="ECO:0000313" key="3">
    <source>
        <dbReference type="EMBL" id="OEL12605.1"/>
    </source>
</evidence>
<dbReference type="Proteomes" id="UP000095767">
    <property type="component" value="Unassembled WGS sequence"/>
</dbReference>
<feature type="transmembrane region" description="Helical" evidence="2">
    <location>
        <begin position="61"/>
        <end position="88"/>
    </location>
</feature>
<protein>
    <submittedName>
        <fullName evidence="3">Uncharacterized protein</fullName>
    </submittedName>
</protein>
<keyword evidence="2" id="KW-1133">Transmembrane helix</keyword>
<organism evidence="3 4">
    <name type="scientific">Dichanthelium oligosanthes</name>
    <dbReference type="NCBI Taxonomy" id="888268"/>
    <lineage>
        <taxon>Eukaryota</taxon>
        <taxon>Viridiplantae</taxon>
        <taxon>Streptophyta</taxon>
        <taxon>Embryophyta</taxon>
        <taxon>Tracheophyta</taxon>
        <taxon>Spermatophyta</taxon>
        <taxon>Magnoliopsida</taxon>
        <taxon>Liliopsida</taxon>
        <taxon>Poales</taxon>
        <taxon>Poaceae</taxon>
        <taxon>PACMAD clade</taxon>
        <taxon>Panicoideae</taxon>
        <taxon>Panicodae</taxon>
        <taxon>Paniceae</taxon>
        <taxon>Dichantheliinae</taxon>
        <taxon>Dichanthelium</taxon>
    </lineage>
</organism>
<comment type="caution">
    <text evidence="3">The sequence shown here is derived from an EMBL/GenBank/DDBJ whole genome shotgun (WGS) entry which is preliminary data.</text>
</comment>
<name>A0A1E5UIJ2_9POAL</name>
<feature type="region of interest" description="Disordered" evidence="1">
    <location>
        <begin position="23"/>
        <end position="47"/>
    </location>
</feature>
<accession>A0A1E5UIJ2</accession>